<dbReference type="NCBIfam" id="TIGR03317">
    <property type="entry name" value="ygfZ_signature"/>
    <property type="match status" value="1"/>
</dbReference>
<evidence type="ECO:0000259" key="3">
    <source>
        <dbReference type="Pfam" id="PF01571"/>
    </source>
</evidence>
<comment type="caution">
    <text evidence="4">The sequence shown here is derived from an EMBL/GenBank/DDBJ whole genome shotgun (WGS) entry which is preliminary data.</text>
</comment>
<evidence type="ECO:0000256" key="1">
    <source>
        <dbReference type="ARBA" id="ARBA00022946"/>
    </source>
</evidence>
<dbReference type="InterPro" id="IPR017703">
    <property type="entry name" value="YgfZ/GCV_T_CS"/>
</dbReference>
<dbReference type="InterPro" id="IPR045179">
    <property type="entry name" value="YgfZ/GcvT"/>
</dbReference>
<sequence>MASSPSFGPSPLLAFPGAVAVPPAGDTPTEGGGSTGPGVAWHYGDPMVEQRAAERGAVLLDGWTAGTVTVTGPDRLSWLHNLTTQHVADLPDGTVTQALVLSPQGHVEHEMVFVELGGTVRLLTEPGAAGPLADYLTRMTFWSKVETVDSSADLATLTVRGTDAVTVVSAALGVTVPEPGRAVVIETPPGPGVLLRGPSGSGTEGDVVLSLPRAAVGAVASALRPAGAVPAGTWAADALSIAARRPRFGIDNDARTIPNEMPWLHTAVHLQKGCYRGQETVARVHNLGRPPRRLVLLNLDGSADRLPETGDPVTLPGGRAVGRVGSVAYHHEDGPIALALVKRTVDASTALLAGPVDAAVDPTDVADDAAGAPLSAIDHRAFRSVARG</sequence>
<dbReference type="AlphaFoldDB" id="A0A4U6QC74"/>
<dbReference type="OrthoDB" id="9796287at2"/>
<dbReference type="InterPro" id="IPR006222">
    <property type="entry name" value="GCVT_N"/>
</dbReference>
<dbReference type="RefSeq" id="WP_137450768.1">
    <property type="nucleotide sequence ID" value="NZ_SZZH01000004.1"/>
</dbReference>
<organism evidence="4 5">
    <name type="scientific">Nakamurella flava</name>
    <dbReference type="NCBI Taxonomy" id="2576308"/>
    <lineage>
        <taxon>Bacteria</taxon>
        <taxon>Bacillati</taxon>
        <taxon>Actinomycetota</taxon>
        <taxon>Actinomycetes</taxon>
        <taxon>Nakamurellales</taxon>
        <taxon>Nakamurellaceae</taxon>
        <taxon>Nakamurella</taxon>
    </lineage>
</organism>
<dbReference type="SUPFAM" id="SSF103025">
    <property type="entry name" value="Folate-binding domain"/>
    <property type="match status" value="1"/>
</dbReference>
<feature type="domain" description="GCVT N-terminal" evidence="3">
    <location>
        <begin position="49"/>
        <end position="172"/>
    </location>
</feature>
<reference evidence="4 5" key="1">
    <citation type="submission" date="2019-05" db="EMBL/GenBank/DDBJ databases">
        <title>Nakamurella sp. N5BH11, whole genome shotgun sequence.</title>
        <authorList>
            <person name="Tuo L."/>
        </authorList>
    </citation>
    <scope>NUCLEOTIDE SEQUENCE [LARGE SCALE GENOMIC DNA]</scope>
    <source>
        <strain evidence="4 5">N5BH11</strain>
    </source>
</reference>
<accession>A0A4U6QC74</accession>
<dbReference type="EMBL" id="SZZH01000004">
    <property type="protein sequence ID" value="TKV57684.1"/>
    <property type="molecule type" value="Genomic_DNA"/>
</dbReference>
<dbReference type="PANTHER" id="PTHR22602">
    <property type="entry name" value="TRANSFERASE CAF17, MITOCHONDRIAL-RELATED"/>
    <property type="match status" value="1"/>
</dbReference>
<protein>
    <submittedName>
        <fullName evidence="4">Folate-binding protein YgfZ</fullName>
    </submittedName>
</protein>
<proteinExistence type="predicted"/>
<keyword evidence="5" id="KW-1185">Reference proteome</keyword>
<dbReference type="Gene3D" id="3.30.1360.120">
    <property type="entry name" value="Probable tRNA modification gtpase trme, domain 1"/>
    <property type="match status" value="1"/>
</dbReference>
<dbReference type="PANTHER" id="PTHR22602:SF0">
    <property type="entry name" value="TRANSFERASE CAF17, MITOCHONDRIAL-RELATED"/>
    <property type="match status" value="1"/>
</dbReference>
<evidence type="ECO:0000256" key="2">
    <source>
        <dbReference type="SAM" id="MobiDB-lite"/>
    </source>
</evidence>
<dbReference type="Proteomes" id="UP000306985">
    <property type="component" value="Unassembled WGS sequence"/>
</dbReference>
<evidence type="ECO:0000313" key="5">
    <source>
        <dbReference type="Proteomes" id="UP000306985"/>
    </source>
</evidence>
<dbReference type="Pfam" id="PF01571">
    <property type="entry name" value="GCV_T"/>
    <property type="match status" value="1"/>
</dbReference>
<feature type="compositionally biased region" description="Low complexity" evidence="2">
    <location>
        <begin position="18"/>
        <end position="29"/>
    </location>
</feature>
<feature type="region of interest" description="Disordered" evidence="2">
    <location>
        <begin position="18"/>
        <end position="37"/>
    </location>
</feature>
<evidence type="ECO:0000313" key="4">
    <source>
        <dbReference type="EMBL" id="TKV57684.1"/>
    </source>
</evidence>
<dbReference type="InterPro" id="IPR027266">
    <property type="entry name" value="TrmE/GcvT-like"/>
</dbReference>
<dbReference type="GO" id="GO:0016226">
    <property type="term" value="P:iron-sulfur cluster assembly"/>
    <property type="evidence" value="ECO:0007669"/>
    <property type="project" value="TreeGrafter"/>
</dbReference>
<gene>
    <name evidence="4" type="ORF">FDO65_16155</name>
</gene>
<name>A0A4U6QC74_9ACTN</name>
<keyword evidence="1" id="KW-0809">Transit peptide</keyword>